<comment type="caution">
    <text evidence="1">The sequence shown here is derived from an EMBL/GenBank/DDBJ whole genome shotgun (WGS) entry which is preliminary data.</text>
</comment>
<dbReference type="AlphaFoldDB" id="A0A9W6FVS8"/>
<dbReference type="EMBL" id="BSDR01000001">
    <property type="protein sequence ID" value="GLI35748.1"/>
    <property type="molecule type" value="Genomic_DNA"/>
</dbReference>
<proteinExistence type="predicted"/>
<dbReference type="Proteomes" id="UP001144372">
    <property type="component" value="Unassembled WGS sequence"/>
</dbReference>
<evidence type="ECO:0000313" key="2">
    <source>
        <dbReference type="Proteomes" id="UP001144372"/>
    </source>
</evidence>
<keyword evidence="2" id="KW-1185">Reference proteome</keyword>
<dbReference type="RefSeq" id="WP_281795769.1">
    <property type="nucleotide sequence ID" value="NZ_BSDR01000001.1"/>
</dbReference>
<organism evidence="1 2">
    <name type="scientific">Desulforhabdus amnigena</name>
    <dbReference type="NCBI Taxonomy" id="40218"/>
    <lineage>
        <taxon>Bacteria</taxon>
        <taxon>Pseudomonadati</taxon>
        <taxon>Thermodesulfobacteriota</taxon>
        <taxon>Syntrophobacteria</taxon>
        <taxon>Syntrophobacterales</taxon>
        <taxon>Syntrophobacteraceae</taxon>
        <taxon>Desulforhabdus</taxon>
    </lineage>
</organism>
<sequence>MKTLCAPTPELACFGCCPPIRPAHYDPLDFAGSLRREFIENRRTFLQEGPRYRPIVGYSCWGLGFLDARGRRAGCLLHPFQNEGRDLRYLIDYGNKCHRESCEPSRMFSLLPPEGREFWLPLVRGLNTFLYSSPRANPLFHLMLWGPHVLEPLRTLAHYMNWTETELLQRHRFLLDSAWPPRTSRYLFRLVLERFPGTTGSDEPFEELCRELRRRVLSLPEIRLPHDTLPESVYTHRLPMEPDFCDFLRLGLGWRKASPRHAGRIKDRIEEIAKEWG</sequence>
<accession>A0A9W6FVS8</accession>
<protein>
    <submittedName>
        <fullName evidence="1">Uncharacterized protein</fullName>
    </submittedName>
</protein>
<gene>
    <name evidence="1" type="ORF">DAMNIGENAA_31810</name>
</gene>
<evidence type="ECO:0000313" key="1">
    <source>
        <dbReference type="EMBL" id="GLI35748.1"/>
    </source>
</evidence>
<reference evidence="1" key="1">
    <citation type="submission" date="2022-12" db="EMBL/GenBank/DDBJ databases">
        <title>Reference genome sequencing for broad-spectrum identification of bacterial and archaeal isolates by mass spectrometry.</title>
        <authorList>
            <person name="Sekiguchi Y."/>
            <person name="Tourlousse D.M."/>
        </authorList>
    </citation>
    <scope>NUCLEOTIDE SEQUENCE</scope>
    <source>
        <strain evidence="1">ASRB1</strain>
    </source>
</reference>
<name>A0A9W6FVS8_9BACT</name>